<sequence length="332" mass="37447">MEVCNHEVTITGQDGTPRTIRVPVVQELARHGTQDPPKMFTYSSSNVLNIGAISCPPEDFPWVSMARMQSKDPKERERELERLAEGAKEWGMLLVSDHGIPFALLEDVKEVVNGFFRLPFDEKKECVGTYASIDNMGYGRNFVASQDQVLDWVDRMSMVVAPRESTDGLNVWPLKPSNFRTSEIKMRTNYYPPCPNPNSTIGLSPHSDSSALTLLFQFHSSGGLQVLHKNNEDWVSVPWPVDGLLVVVGDLLEIMSNGRVKSPVHRAITQANAERCSIALFYNPPSSMEIEPVKSDDWEDAYKRVTVGDYIQHYYKVHPRTTKQAAIKFTML</sequence>
<gene>
    <name evidence="6" type="ORF">Cgig2_014643</name>
</gene>
<dbReference type="SUPFAM" id="SSF51197">
    <property type="entry name" value="Clavaminate synthase-like"/>
    <property type="match status" value="1"/>
</dbReference>
<evidence type="ECO:0000256" key="3">
    <source>
        <dbReference type="ARBA" id="ARBA00023004"/>
    </source>
</evidence>
<keyword evidence="7" id="KW-1185">Reference proteome</keyword>
<dbReference type="InterPro" id="IPR026992">
    <property type="entry name" value="DIOX_N"/>
</dbReference>
<dbReference type="GO" id="GO:0016491">
    <property type="term" value="F:oxidoreductase activity"/>
    <property type="evidence" value="ECO:0007669"/>
    <property type="project" value="UniProtKB-KW"/>
</dbReference>
<dbReference type="PROSITE" id="PS51471">
    <property type="entry name" value="FE2OG_OXY"/>
    <property type="match status" value="1"/>
</dbReference>
<dbReference type="Proteomes" id="UP001153076">
    <property type="component" value="Unassembled WGS sequence"/>
</dbReference>
<proteinExistence type="inferred from homology"/>
<dbReference type="GO" id="GO:0046872">
    <property type="term" value="F:metal ion binding"/>
    <property type="evidence" value="ECO:0007669"/>
    <property type="project" value="UniProtKB-KW"/>
</dbReference>
<evidence type="ECO:0000256" key="1">
    <source>
        <dbReference type="ARBA" id="ARBA00008056"/>
    </source>
</evidence>
<organism evidence="6 7">
    <name type="scientific">Carnegiea gigantea</name>
    <dbReference type="NCBI Taxonomy" id="171969"/>
    <lineage>
        <taxon>Eukaryota</taxon>
        <taxon>Viridiplantae</taxon>
        <taxon>Streptophyta</taxon>
        <taxon>Embryophyta</taxon>
        <taxon>Tracheophyta</taxon>
        <taxon>Spermatophyta</taxon>
        <taxon>Magnoliopsida</taxon>
        <taxon>eudicotyledons</taxon>
        <taxon>Gunneridae</taxon>
        <taxon>Pentapetalae</taxon>
        <taxon>Caryophyllales</taxon>
        <taxon>Cactineae</taxon>
        <taxon>Cactaceae</taxon>
        <taxon>Cactoideae</taxon>
        <taxon>Echinocereeae</taxon>
        <taxon>Carnegiea</taxon>
    </lineage>
</organism>
<dbReference type="PANTHER" id="PTHR47991">
    <property type="entry name" value="OXOGLUTARATE/IRON-DEPENDENT DIOXYGENASE"/>
    <property type="match status" value="1"/>
</dbReference>
<dbReference type="Gene3D" id="2.60.120.330">
    <property type="entry name" value="B-lactam Antibiotic, Isopenicillin N Synthase, Chain"/>
    <property type="match status" value="2"/>
</dbReference>
<evidence type="ECO:0000313" key="6">
    <source>
        <dbReference type="EMBL" id="KAJ8452880.1"/>
    </source>
</evidence>
<keyword evidence="3 4" id="KW-0408">Iron</keyword>
<reference evidence="6" key="1">
    <citation type="submission" date="2022-04" db="EMBL/GenBank/DDBJ databases">
        <title>Carnegiea gigantea Genome sequencing and assembly v2.</title>
        <authorList>
            <person name="Copetti D."/>
            <person name="Sanderson M.J."/>
            <person name="Burquez A."/>
            <person name="Wojciechowski M.F."/>
        </authorList>
    </citation>
    <scope>NUCLEOTIDE SEQUENCE</scope>
    <source>
        <strain evidence="6">SGP5-SGP5p</strain>
        <tissue evidence="6">Aerial part</tissue>
    </source>
</reference>
<dbReference type="InterPro" id="IPR027443">
    <property type="entry name" value="IPNS-like_sf"/>
</dbReference>
<dbReference type="InterPro" id="IPR050295">
    <property type="entry name" value="Plant_2OG-oxidoreductases"/>
</dbReference>
<feature type="domain" description="Fe2OG dioxygenase" evidence="5">
    <location>
        <begin position="182"/>
        <end position="284"/>
    </location>
</feature>
<keyword evidence="4" id="KW-0560">Oxidoreductase</keyword>
<dbReference type="OrthoDB" id="288590at2759"/>
<dbReference type="Pfam" id="PF03171">
    <property type="entry name" value="2OG-FeII_Oxy"/>
    <property type="match status" value="1"/>
</dbReference>
<accession>A0A9Q1QUM6</accession>
<evidence type="ECO:0000256" key="2">
    <source>
        <dbReference type="ARBA" id="ARBA00022723"/>
    </source>
</evidence>
<comment type="caution">
    <text evidence="6">The sequence shown here is derived from an EMBL/GenBank/DDBJ whole genome shotgun (WGS) entry which is preliminary data.</text>
</comment>
<evidence type="ECO:0000256" key="4">
    <source>
        <dbReference type="RuleBase" id="RU003682"/>
    </source>
</evidence>
<comment type="similarity">
    <text evidence="1 4">Belongs to the iron/ascorbate-dependent oxidoreductase family.</text>
</comment>
<evidence type="ECO:0000259" key="5">
    <source>
        <dbReference type="PROSITE" id="PS51471"/>
    </source>
</evidence>
<dbReference type="InterPro" id="IPR005123">
    <property type="entry name" value="Oxoglu/Fe-dep_dioxygenase_dom"/>
</dbReference>
<evidence type="ECO:0000313" key="7">
    <source>
        <dbReference type="Proteomes" id="UP001153076"/>
    </source>
</evidence>
<protein>
    <recommendedName>
        <fullName evidence="5">Fe2OG dioxygenase domain-containing protein</fullName>
    </recommendedName>
</protein>
<name>A0A9Q1QUM6_9CARY</name>
<dbReference type="AlphaFoldDB" id="A0A9Q1QUM6"/>
<dbReference type="EMBL" id="JAKOGI010000002">
    <property type="protein sequence ID" value="KAJ8452880.1"/>
    <property type="molecule type" value="Genomic_DNA"/>
</dbReference>
<dbReference type="InterPro" id="IPR044861">
    <property type="entry name" value="IPNS-like_FE2OG_OXY"/>
</dbReference>
<dbReference type="Pfam" id="PF14226">
    <property type="entry name" value="DIOX_N"/>
    <property type="match status" value="1"/>
</dbReference>
<keyword evidence="2 4" id="KW-0479">Metal-binding</keyword>